<keyword evidence="1" id="KW-0472">Membrane</keyword>
<proteinExistence type="predicted"/>
<reference evidence="2 3" key="1">
    <citation type="journal article" date="2014" name="Am. J. Bot.">
        <title>Genome assembly and annotation for red clover (Trifolium pratense; Fabaceae).</title>
        <authorList>
            <person name="Istvanek J."/>
            <person name="Jaros M."/>
            <person name="Krenek A."/>
            <person name="Repkova J."/>
        </authorList>
    </citation>
    <scope>NUCLEOTIDE SEQUENCE [LARGE SCALE GENOMIC DNA]</scope>
    <source>
        <strain evidence="3">cv. Tatra</strain>
        <tissue evidence="2">Young leaves</tissue>
    </source>
</reference>
<protein>
    <submittedName>
        <fullName evidence="2">Uncharacterized protein</fullName>
    </submittedName>
</protein>
<reference evidence="2 3" key="2">
    <citation type="journal article" date="2017" name="Front. Plant Sci.">
        <title>Gene Classification and Mining of Molecular Markers Useful in Red Clover (Trifolium pratense) Breeding.</title>
        <authorList>
            <person name="Istvanek J."/>
            <person name="Dluhosova J."/>
            <person name="Dluhos P."/>
            <person name="Patkova L."/>
            <person name="Nedelnik J."/>
            <person name="Repkova J."/>
        </authorList>
    </citation>
    <scope>NUCLEOTIDE SEQUENCE [LARGE SCALE GENOMIC DNA]</scope>
    <source>
        <strain evidence="3">cv. Tatra</strain>
        <tissue evidence="2">Young leaves</tissue>
    </source>
</reference>
<keyword evidence="1" id="KW-1133">Transmembrane helix</keyword>
<evidence type="ECO:0000256" key="1">
    <source>
        <dbReference type="SAM" id="Phobius"/>
    </source>
</evidence>
<organism evidence="2 3">
    <name type="scientific">Trifolium pratense</name>
    <name type="common">Red clover</name>
    <dbReference type="NCBI Taxonomy" id="57577"/>
    <lineage>
        <taxon>Eukaryota</taxon>
        <taxon>Viridiplantae</taxon>
        <taxon>Streptophyta</taxon>
        <taxon>Embryophyta</taxon>
        <taxon>Tracheophyta</taxon>
        <taxon>Spermatophyta</taxon>
        <taxon>Magnoliopsida</taxon>
        <taxon>eudicotyledons</taxon>
        <taxon>Gunneridae</taxon>
        <taxon>Pentapetalae</taxon>
        <taxon>rosids</taxon>
        <taxon>fabids</taxon>
        <taxon>Fabales</taxon>
        <taxon>Fabaceae</taxon>
        <taxon>Papilionoideae</taxon>
        <taxon>50 kb inversion clade</taxon>
        <taxon>NPAAA clade</taxon>
        <taxon>Hologalegina</taxon>
        <taxon>IRL clade</taxon>
        <taxon>Trifolieae</taxon>
        <taxon>Trifolium</taxon>
    </lineage>
</organism>
<comment type="caution">
    <text evidence="2">The sequence shown here is derived from an EMBL/GenBank/DDBJ whole genome shotgun (WGS) entry which is preliminary data.</text>
</comment>
<keyword evidence="1" id="KW-0812">Transmembrane</keyword>
<dbReference type="AlphaFoldDB" id="A0A2K3JXJ1"/>
<accession>A0A2K3JXJ1</accession>
<name>A0A2K3JXJ1_TRIPR</name>
<gene>
    <name evidence="2" type="ORF">L195_g051085</name>
</gene>
<dbReference type="EMBL" id="ASHM01079336">
    <property type="protein sequence ID" value="PNX58779.1"/>
    <property type="molecule type" value="Genomic_DNA"/>
</dbReference>
<dbReference type="STRING" id="57577.A0A2K3JXJ1"/>
<dbReference type="PANTHER" id="PTHR36369:SF7">
    <property type="entry name" value="PROTEIN, PUTATIVE-RELATED"/>
    <property type="match status" value="1"/>
</dbReference>
<dbReference type="PANTHER" id="PTHR36369">
    <property type="entry name" value="TRANSMEMBRANE PROTEIN"/>
    <property type="match status" value="1"/>
</dbReference>
<sequence length="165" mass="19316">MNVLQNSPHAQALAFNNISLDFFNNFWAWLAVIFWRIRTPKPELLKEVLEPCHDDDDDDDDNGGRPTTCVHSVSEDVVGITKGKMKFTSYYYEDDHHDHDDIENECKKIDETLPEELLGWWERWEKLLRTRTGENENGWYKCQDLTVFNGNVVRFWDDADGGSCN</sequence>
<dbReference type="Proteomes" id="UP000236291">
    <property type="component" value="Unassembled WGS sequence"/>
</dbReference>
<evidence type="ECO:0000313" key="3">
    <source>
        <dbReference type="Proteomes" id="UP000236291"/>
    </source>
</evidence>
<evidence type="ECO:0000313" key="2">
    <source>
        <dbReference type="EMBL" id="PNX58779.1"/>
    </source>
</evidence>
<feature type="transmembrane region" description="Helical" evidence="1">
    <location>
        <begin position="12"/>
        <end position="35"/>
    </location>
</feature>